<evidence type="ECO:0000256" key="3">
    <source>
        <dbReference type="ARBA" id="ARBA00012418"/>
    </source>
</evidence>
<dbReference type="InterPro" id="IPR015712">
    <property type="entry name" value="DNA-dir_RNA_pol_su2"/>
</dbReference>
<proteinExistence type="inferred from homology"/>
<keyword evidence="5" id="KW-0808">Transferase</keyword>
<sequence>MAEKTPNEEKSVYPGLKRKLLLESQQELHEIQELLTQKDGEVVSRVNTDGLQDMVSMHINDFDALFDTRLTAMVNERLREHSFFSATVRESFFPGAEPKGAVSPMLLDVVVGVRPSRCAYGVLHNAVKIIEKITERIETSKQVLESLEGKEGEDKKLVEFNLEKHVLLLEKTSTGLRHLESLQTRWTKEEEEIFKKVFVEKDLTNLLYAKRQSEDDIVTEAVRICDELLYEALPFASPQYCRRYSETYSNPCMLRLGFKLSSDYAQKDELNGKTHVALYSTSALFLKLMADRSIPEDKHREYDYLVPSSEQFWVPFGDFPEIVGGARCVLRGLKSKHDKFRALDEVKELGGYFIVNGGERILRALLMQRCNVPLNVERASFADLGVKFSEKAVTMRCKRQSGRTLYQYFYYSKTGNILLSFSRRTTWQVPVTLLTLCCGVDNPSTSELFRLLSVGLNVSANHKDRVETILQHHLSQPYGSLTHYVDYLSVLGRLYANYHETSMRFRFLPEFAANTQIHHDAWYGMFMLRAHLLPHLNAPVTTPPLAPDATPEELRAWLPEALQTELRNKFDVLIAAMRQLLVFNDGGSSHQGMDVPSYQEIFTVSQIFMCIFGTATSIFEKQIASRLAGVLPYTLFQALLTQNHKEMSNSMKQFREFATDALRGKTAPNYMAPVQKLLLTGTMKLEDDRDFYNPQNTGWSVLTDHLNFYRFFEQLRCVHRGTVIAGMRSSEVRRYPGEAYGFICMVHSPDGADCGVLNHLSVSTILSKGLYPDDEDTLHVSGKDSMKTLEKWIGKAFPQVRPTSSTATVDTYVETVPVWLEGKILGYTTPEEAEKGVTMLRKSKAITKRSMVGADGLIALSSLSPLHTLEVVYIPPENKEPKGVYLFCDSGRLMRPIQHIAGFGKESSTDLAFPHLYVGTWEQMWLDIAAVPSDLKDAVVQLGKKYEYMEQNGSNIISLTATTIPFFEYNCSPRNLFQCGLSKQSSGTQLQSMAWRREAKLFRTYFPQRYISRTLPMDYYNLDDVNLGVNAVVAILAYTGFDMDDAVILNSSASQRGMLNAGITIGKVITATGVGSDSDTFVFQNLLATGERFTPALEANGLPPKRTFAHLEDKVNFTTDHKYPSLHKNTEVYCVAKRVESVDNFTNQKKFEYSAHKTVSWGHFDKGEDAWVHSVIPLAYNGPDPVSVLVVFRIPRPPAVGDKFSSRHGQKGTLPLHIRSHDLPFSSQTGITPDVIINPHAFPSRMTVGMVLEMMTAKVGAVEGRFVDNSAWSTVDESTRLAEDIGDALTRSGYNRYGREKFIDGVSGEEMEADVFVGISGYQRLRHMVNDKWQARARTDARKFRAVTKTGQPVKGRKNHGGIRVGEMERDALLSYA</sequence>
<dbReference type="GO" id="GO:0006351">
    <property type="term" value="P:DNA-templated transcription"/>
    <property type="evidence" value="ECO:0007669"/>
    <property type="project" value="InterPro"/>
</dbReference>
<dbReference type="Gene3D" id="3.90.1100.10">
    <property type="match status" value="1"/>
</dbReference>
<dbReference type="EMBL" id="LR877152">
    <property type="protein sequence ID" value="CAD2217190.1"/>
    <property type="molecule type" value="Genomic_DNA"/>
</dbReference>
<feature type="domain" description="RNA polymerase Rpb2" evidence="12">
    <location>
        <begin position="702"/>
        <end position="763"/>
    </location>
</feature>
<keyword evidence="8" id="KW-0539">Nucleus</keyword>
<dbReference type="Gene3D" id="2.40.270.10">
    <property type="entry name" value="DNA-directed RNA polymerase, subunit 2, domain 6"/>
    <property type="match status" value="1"/>
</dbReference>
<evidence type="ECO:0000313" key="14">
    <source>
        <dbReference type="EMBL" id="CAD2217190.1"/>
    </source>
</evidence>
<dbReference type="CDD" id="cd00653">
    <property type="entry name" value="RNA_pol_B_RPB2"/>
    <property type="match status" value="1"/>
</dbReference>
<keyword evidence="6" id="KW-0548">Nucleotidyltransferase</keyword>
<gene>
    <name evidence="14" type="ORF">ADEAN_000466800</name>
</gene>
<comment type="subcellular location">
    <subcellularLocation>
        <location evidence="1">Nucleus</location>
    </subcellularLocation>
</comment>
<dbReference type="InterPro" id="IPR037034">
    <property type="entry name" value="RNA_pol_Rpb2_2_sf"/>
</dbReference>
<evidence type="ECO:0000256" key="7">
    <source>
        <dbReference type="ARBA" id="ARBA00023163"/>
    </source>
</evidence>
<evidence type="ECO:0000259" key="13">
    <source>
        <dbReference type="Pfam" id="PF06883"/>
    </source>
</evidence>
<evidence type="ECO:0000256" key="8">
    <source>
        <dbReference type="ARBA" id="ARBA00023242"/>
    </source>
</evidence>
<comment type="similarity">
    <text evidence="2 9">Belongs to the RNA polymerase beta chain family.</text>
</comment>
<evidence type="ECO:0000256" key="4">
    <source>
        <dbReference type="ARBA" id="ARBA00022478"/>
    </source>
</evidence>
<evidence type="ECO:0000256" key="9">
    <source>
        <dbReference type="RuleBase" id="RU000434"/>
    </source>
</evidence>
<dbReference type="Pfam" id="PF04565">
    <property type="entry name" value="RNA_pol_Rpb2_3"/>
    <property type="match status" value="1"/>
</dbReference>
<dbReference type="InterPro" id="IPR037033">
    <property type="entry name" value="DNA-dir_RNAP_su2_hyb_sf"/>
</dbReference>
<dbReference type="OrthoDB" id="10248617at2759"/>
<dbReference type="Pfam" id="PF00562">
    <property type="entry name" value="RNA_pol_Rpb2_6"/>
    <property type="match status" value="1"/>
</dbReference>
<name>A0A7G2CBJ4_9TRYP</name>
<protein>
    <recommendedName>
        <fullName evidence="3">DNA-directed RNA polymerase</fullName>
        <ecNumber evidence="3">2.7.7.6</ecNumber>
    </recommendedName>
</protein>
<keyword evidence="4" id="KW-0240">DNA-directed RNA polymerase</keyword>
<dbReference type="Pfam" id="PF06883">
    <property type="entry name" value="RNA_pol_Rpa2_4"/>
    <property type="match status" value="1"/>
</dbReference>
<dbReference type="PROSITE" id="PS01166">
    <property type="entry name" value="RNA_POL_BETA"/>
    <property type="match status" value="1"/>
</dbReference>
<evidence type="ECO:0000259" key="11">
    <source>
        <dbReference type="Pfam" id="PF04563"/>
    </source>
</evidence>
<dbReference type="VEuPathDB" id="TriTrypDB:ADEAN_000466800"/>
<evidence type="ECO:0000256" key="5">
    <source>
        <dbReference type="ARBA" id="ARBA00022679"/>
    </source>
</evidence>
<evidence type="ECO:0000256" key="2">
    <source>
        <dbReference type="ARBA" id="ARBA00006835"/>
    </source>
</evidence>
<dbReference type="Gene3D" id="3.90.1070.20">
    <property type="match status" value="1"/>
</dbReference>
<organism evidence="14 15">
    <name type="scientific">Angomonas deanei</name>
    <dbReference type="NCBI Taxonomy" id="59799"/>
    <lineage>
        <taxon>Eukaryota</taxon>
        <taxon>Discoba</taxon>
        <taxon>Euglenozoa</taxon>
        <taxon>Kinetoplastea</taxon>
        <taxon>Metakinetoplastina</taxon>
        <taxon>Trypanosomatida</taxon>
        <taxon>Trypanosomatidae</taxon>
        <taxon>Strigomonadinae</taxon>
        <taxon>Angomonas</taxon>
    </lineage>
</organism>
<evidence type="ECO:0000256" key="6">
    <source>
        <dbReference type="ARBA" id="ARBA00022695"/>
    </source>
</evidence>
<dbReference type="EC" id="2.7.7.6" evidence="3"/>
<dbReference type="GO" id="GO:0005634">
    <property type="term" value="C:nucleus"/>
    <property type="evidence" value="ECO:0007669"/>
    <property type="project" value="UniProtKB-SubCell"/>
</dbReference>
<dbReference type="Pfam" id="PF04563">
    <property type="entry name" value="RNA_pol_Rpb2_1"/>
    <property type="match status" value="1"/>
</dbReference>
<dbReference type="PANTHER" id="PTHR20856">
    <property type="entry name" value="DNA-DIRECTED RNA POLYMERASE I SUBUNIT 2"/>
    <property type="match status" value="1"/>
</dbReference>
<dbReference type="Gene3D" id="2.40.50.150">
    <property type="match status" value="1"/>
</dbReference>
<dbReference type="InterPro" id="IPR007120">
    <property type="entry name" value="DNA-dir_RNAP_su2_dom"/>
</dbReference>
<dbReference type="InterPro" id="IPR007644">
    <property type="entry name" value="RNA_pol_bsu_protrusion"/>
</dbReference>
<dbReference type="Proteomes" id="UP000515908">
    <property type="component" value="Chromosome 08"/>
</dbReference>
<dbReference type="GO" id="GO:0003677">
    <property type="term" value="F:DNA binding"/>
    <property type="evidence" value="ECO:0007669"/>
    <property type="project" value="InterPro"/>
</dbReference>
<accession>A0A7G2CBJ4</accession>
<dbReference type="InterPro" id="IPR007645">
    <property type="entry name" value="RNA_pol_Rpb2_3"/>
</dbReference>
<evidence type="ECO:0000259" key="12">
    <source>
        <dbReference type="Pfam" id="PF04565"/>
    </source>
</evidence>
<dbReference type="InterPro" id="IPR007121">
    <property type="entry name" value="RNA_pol_bsu_CS"/>
</dbReference>
<dbReference type="InterPro" id="IPR014724">
    <property type="entry name" value="RNA_pol_RPB2_OB-fold"/>
</dbReference>
<evidence type="ECO:0000313" key="15">
    <source>
        <dbReference type="Proteomes" id="UP000515908"/>
    </source>
</evidence>
<feature type="domain" description="RNA polymerase beta subunit protrusion" evidence="11">
    <location>
        <begin position="237"/>
        <end position="653"/>
    </location>
</feature>
<dbReference type="GO" id="GO:0000428">
    <property type="term" value="C:DNA-directed RNA polymerase complex"/>
    <property type="evidence" value="ECO:0007669"/>
    <property type="project" value="UniProtKB-KW"/>
</dbReference>
<keyword evidence="15" id="KW-1185">Reference proteome</keyword>
<keyword evidence="7" id="KW-0804">Transcription</keyword>
<dbReference type="GO" id="GO:0003899">
    <property type="term" value="F:DNA-directed RNA polymerase activity"/>
    <property type="evidence" value="ECO:0007669"/>
    <property type="project" value="UniProtKB-EC"/>
</dbReference>
<feature type="domain" description="DNA-directed RNA polymerase I subunit RPA2" evidence="13">
    <location>
        <begin position="825"/>
        <end position="895"/>
    </location>
</feature>
<dbReference type="Gene3D" id="3.90.1110.10">
    <property type="entry name" value="RNA polymerase Rpb2, domain 2"/>
    <property type="match status" value="1"/>
</dbReference>
<dbReference type="SUPFAM" id="SSF64484">
    <property type="entry name" value="beta and beta-prime subunits of DNA dependent RNA-polymerase"/>
    <property type="match status" value="1"/>
</dbReference>
<evidence type="ECO:0000256" key="1">
    <source>
        <dbReference type="ARBA" id="ARBA00004123"/>
    </source>
</evidence>
<dbReference type="InterPro" id="IPR009674">
    <property type="entry name" value="Rpa2_dom_4"/>
</dbReference>
<dbReference type="GO" id="GO:0032549">
    <property type="term" value="F:ribonucleoside binding"/>
    <property type="evidence" value="ECO:0007669"/>
    <property type="project" value="InterPro"/>
</dbReference>
<evidence type="ECO:0000259" key="10">
    <source>
        <dbReference type="Pfam" id="PF00562"/>
    </source>
</evidence>
<feature type="domain" description="DNA-directed RNA polymerase subunit 2 hybrid-binding" evidence="10">
    <location>
        <begin position="961"/>
        <end position="1358"/>
    </location>
</feature>
<reference evidence="14 15" key="1">
    <citation type="submission" date="2020-08" db="EMBL/GenBank/DDBJ databases">
        <authorList>
            <person name="Newling K."/>
            <person name="Davey J."/>
            <person name="Forrester S."/>
        </authorList>
    </citation>
    <scope>NUCLEOTIDE SEQUENCE [LARGE SCALE GENOMIC DNA]</scope>
    <source>
        <strain evidence="15">Crithidia deanei Carvalho (ATCC PRA-265)</strain>
    </source>
</reference>
<dbReference type="Gene3D" id="3.90.1800.10">
    <property type="entry name" value="RNA polymerase alpha subunit dimerisation domain"/>
    <property type="match status" value="1"/>
</dbReference>